<name>A0A415E4E1_9FIRM</name>
<dbReference type="AlphaFoldDB" id="A0A415E4E1"/>
<proteinExistence type="predicted"/>
<keyword evidence="3" id="KW-1185">Reference proteome</keyword>
<evidence type="ECO:0000259" key="1">
    <source>
        <dbReference type="Pfam" id="PF00149"/>
    </source>
</evidence>
<dbReference type="GO" id="GO:0016787">
    <property type="term" value="F:hydrolase activity"/>
    <property type="evidence" value="ECO:0007669"/>
    <property type="project" value="InterPro"/>
</dbReference>
<dbReference type="Gene3D" id="3.60.21.10">
    <property type="match status" value="1"/>
</dbReference>
<evidence type="ECO:0000313" key="3">
    <source>
        <dbReference type="Proteomes" id="UP000284841"/>
    </source>
</evidence>
<feature type="domain" description="Calcineurin-like phosphoesterase" evidence="1">
    <location>
        <begin position="25"/>
        <end position="217"/>
    </location>
</feature>
<dbReference type="InterPro" id="IPR029052">
    <property type="entry name" value="Metallo-depent_PP-like"/>
</dbReference>
<dbReference type="OrthoDB" id="9773199at2"/>
<gene>
    <name evidence="2" type="ORF">DW099_09035</name>
</gene>
<accession>A0A415E4E1</accession>
<protein>
    <submittedName>
        <fullName evidence="2">Serine/threonine protein phosphatase</fullName>
    </submittedName>
</protein>
<sequence>MSYGIRRIKKSFTKALHISIEDHPKIVIMSDCHRGTGTWADNFLNNRPIYTAALKHYYSRNFTYIELGDGDELWENRRFSDVFHTHREIYSLFQQFHDAGRLYMIFGNHDRIKENSAYVWRDLSETIPFYESIIVDGLDIPPICMFHGYQGDLINDQLWKISRWLVRYLWRPLEIRGVKDPTSAAKNYTKIRHIEENFINYSCQERCIVVAGHTHKPTLMKTDCGMYFNSGSCVHPEAITAIEIQNGIANLVKWSICSGADMGLYVCKEVIATQEL</sequence>
<dbReference type="RefSeq" id="WP_118335186.1">
    <property type="nucleotide sequence ID" value="NZ_AP025567.1"/>
</dbReference>
<dbReference type="SUPFAM" id="SSF56300">
    <property type="entry name" value="Metallo-dependent phosphatases"/>
    <property type="match status" value="1"/>
</dbReference>
<dbReference type="STRING" id="1776384.GCA_900086585_04158"/>
<evidence type="ECO:0000313" key="2">
    <source>
        <dbReference type="EMBL" id="RHJ88513.1"/>
    </source>
</evidence>
<dbReference type="EMBL" id="QRMS01000002">
    <property type="protein sequence ID" value="RHJ88513.1"/>
    <property type="molecule type" value="Genomic_DNA"/>
</dbReference>
<dbReference type="InterPro" id="IPR004843">
    <property type="entry name" value="Calcineurin-like_PHP"/>
</dbReference>
<organism evidence="2 3">
    <name type="scientific">Emergencia timonensis</name>
    <dbReference type="NCBI Taxonomy" id="1776384"/>
    <lineage>
        <taxon>Bacteria</taxon>
        <taxon>Bacillati</taxon>
        <taxon>Bacillota</taxon>
        <taxon>Clostridia</taxon>
        <taxon>Peptostreptococcales</taxon>
        <taxon>Anaerovoracaceae</taxon>
        <taxon>Emergencia</taxon>
    </lineage>
</organism>
<reference evidence="2 3" key="1">
    <citation type="submission" date="2018-08" db="EMBL/GenBank/DDBJ databases">
        <title>A genome reference for cultivated species of the human gut microbiota.</title>
        <authorList>
            <person name="Zou Y."/>
            <person name="Xue W."/>
            <person name="Luo G."/>
        </authorList>
    </citation>
    <scope>NUCLEOTIDE SEQUENCE [LARGE SCALE GENOMIC DNA]</scope>
    <source>
        <strain evidence="2 3">AM07-24</strain>
    </source>
</reference>
<dbReference type="Proteomes" id="UP000284841">
    <property type="component" value="Unassembled WGS sequence"/>
</dbReference>
<dbReference type="Pfam" id="PF00149">
    <property type="entry name" value="Metallophos"/>
    <property type="match status" value="1"/>
</dbReference>
<comment type="caution">
    <text evidence="2">The sequence shown here is derived from an EMBL/GenBank/DDBJ whole genome shotgun (WGS) entry which is preliminary data.</text>
</comment>